<evidence type="ECO:0000313" key="2">
    <source>
        <dbReference type="Proteomes" id="UP000436016"/>
    </source>
</evidence>
<dbReference type="PROSITE" id="PS51257">
    <property type="entry name" value="PROKAR_LIPOPROTEIN"/>
    <property type="match status" value="1"/>
</dbReference>
<evidence type="ECO:0000313" key="1">
    <source>
        <dbReference type="EMBL" id="MXU64547.1"/>
    </source>
</evidence>
<dbReference type="AlphaFoldDB" id="A0A6B0TJF6"/>
<reference evidence="1 2" key="1">
    <citation type="submission" date="2019-12" db="EMBL/GenBank/DDBJ databases">
        <title>Strain KN286 was isolated from seawater, which was collected from Caroline Seamount in the tropical western Pacific.</title>
        <authorList>
            <person name="Wang Q."/>
        </authorList>
    </citation>
    <scope>NUCLEOTIDE SEQUENCE [LARGE SCALE GENOMIC DNA]</scope>
    <source>
        <strain evidence="1 2">KN286</strain>
    </source>
</reference>
<proteinExistence type="predicted"/>
<dbReference type="Pfam" id="PF11233">
    <property type="entry name" value="DUF3035"/>
    <property type="match status" value="1"/>
</dbReference>
<protein>
    <submittedName>
        <fullName evidence="1">DUF3035 domain-containing protein</fullName>
    </submittedName>
</protein>
<accession>A0A6B0TJF6</accession>
<dbReference type="InterPro" id="IPR021395">
    <property type="entry name" value="DUF3035"/>
</dbReference>
<dbReference type="EMBL" id="WUWG01000001">
    <property type="protein sequence ID" value="MXU64547.1"/>
    <property type="molecule type" value="Genomic_DNA"/>
</dbReference>
<sequence length="177" mass="19081">MRGAKLLGLILVGATLILSGCDRNDPNNKRFLKFRGAEDNSPDEFLVMPQKPLEIPADLTRLPPPRPGAQNRADIDPIALAQSALSGAPARPIAGTSADAAFVAAASRNGVGTNIRQVTAVEDQAYRRDNPGRVLNRLFSTYDEYEIYRDMALDPVAELARLRALGVYTPAAPPSSR</sequence>
<comment type="caution">
    <text evidence="1">The sequence shown here is derived from an EMBL/GenBank/DDBJ whole genome shotgun (WGS) entry which is preliminary data.</text>
</comment>
<gene>
    <name evidence="1" type="ORF">GSH16_03740</name>
</gene>
<dbReference type="RefSeq" id="WP_160852033.1">
    <property type="nucleotide sequence ID" value="NZ_WUWG01000001.1"/>
</dbReference>
<dbReference type="Proteomes" id="UP000436016">
    <property type="component" value="Unassembled WGS sequence"/>
</dbReference>
<keyword evidence="2" id="KW-1185">Reference proteome</keyword>
<name>A0A6B0TJF6_9RHOB</name>
<organism evidence="1 2">
    <name type="scientific">Oceanomicrobium pacificus</name>
    <dbReference type="NCBI Taxonomy" id="2692916"/>
    <lineage>
        <taxon>Bacteria</taxon>
        <taxon>Pseudomonadati</taxon>
        <taxon>Pseudomonadota</taxon>
        <taxon>Alphaproteobacteria</taxon>
        <taxon>Rhodobacterales</taxon>
        <taxon>Paracoccaceae</taxon>
        <taxon>Oceanomicrobium</taxon>
    </lineage>
</organism>